<evidence type="ECO:0000256" key="2">
    <source>
        <dbReference type="ARBA" id="ARBA00022857"/>
    </source>
</evidence>
<keyword evidence="2" id="KW-0521">NADP</keyword>
<dbReference type="RefSeq" id="WP_031502175.1">
    <property type="nucleotide sequence ID" value="NZ_JASZ02000023.1"/>
</dbReference>
<proteinExistence type="inferred from homology"/>
<dbReference type="Gene3D" id="3.40.109.10">
    <property type="entry name" value="NADH Oxidase"/>
    <property type="match status" value="1"/>
</dbReference>
<dbReference type="GO" id="GO:0016491">
    <property type="term" value="F:oxidoreductase activity"/>
    <property type="evidence" value="ECO:0007669"/>
    <property type="project" value="UniProtKB-KW"/>
</dbReference>
<dbReference type="PANTHER" id="PTHR43673">
    <property type="entry name" value="NAD(P)H NITROREDUCTASE YDGI-RELATED"/>
    <property type="match status" value="1"/>
</dbReference>
<organism evidence="5 6">
    <name type="scientific">Kaistella haifensis DSM 19056</name>
    <dbReference type="NCBI Taxonomy" id="1450526"/>
    <lineage>
        <taxon>Bacteria</taxon>
        <taxon>Pseudomonadati</taxon>
        <taxon>Bacteroidota</taxon>
        <taxon>Flavobacteriia</taxon>
        <taxon>Flavobacteriales</taxon>
        <taxon>Weeksellaceae</taxon>
        <taxon>Chryseobacterium group</taxon>
        <taxon>Kaistella</taxon>
    </lineage>
</organism>
<dbReference type="CDD" id="cd02149">
    <property type="entry name" value="NfsB-like"/>
    <property type="match status" value="1"/>
</dbReference>
<gene>
    <name evidence="5" type="ORF">AP75_10120</name>
</gene>
<name>A0A246B8F5_9FLAO</name>
<dbReference type="InterPro" id="IPR029479">
    <property type="entry name" value="Nitroreductase"/>
</dbReference>
<dbReference type="InterPro" id="IPR000415">
    <property type="entry name" value="Nitroreductase-like"/>
</dbReference>
<comment type="similarity">
    <text evidence="1">Belongs to the nitroreductase family.</text>
</comment>
<dbReference type="AlphaFoldDB" id="A0A246B8F5"/>
<evidence type="ECO:0000256" key="3">
    <source>
        <dbReference type="ARBA" id="ARBA00023002"/>
    </source>
</evidence>
<dbReference type="PANTHER" id="PTHR43673:SF10">
    <property type="entry name" value="NADH DEHYDROGENASE_NAD(P)H NITROREDUCTASE XCC3605-RELATED"/>
    <property type="match status" value="1"/>
</dbReference>
<accession>A0A246B8F5</accession>
<protein>
    <submittedName>
        <fullName evidence="5">NAD(P)H-dependent oxidoreductase</fullName>
    </submittedName>
</protein>
<keyword evidence="6" id="KW-1185">Reference proteome</keyword>
<dbReference type="EMBL" id="JASZ02000023">
    <property type="protein sequence ID" value="OWK97659.1"/>
    <property type="molecule type" value="Genomic_DNA"/>
</dbReference>
<evidence type="ECO:0000256" key="1">
    <source>
        <dbReference type="ARBA" id="ARBA00007118"/>
    </source>
</evidence>
<sequence length="209" mass="24104">MNYIEALQKRYSVKKFNKEMKISTEVLQNILVAGQLSASSLGLQPYKIFVVESEEIKEKLVPAFRNTSQISTCSHLIVLVSKKSIEEKYLDGYFKHITEVRSVPLESLDLFRKSIDFYINSLSQEEQLQWNEKQAYIVLGQLMFAAALEEVDSCPMEGFDENIMNEILNLDFATETATVTLALGYRAEDDHFQNLIKVRKPNEKLFKFL</sequence>
<evidence type="ECO:0000259" key="4">
    <source>
        <dbReference type="Pfam" id="PF00881"/>
    </source>
</evidence>
<evidence type="ECO:0000313" key="6">
    <source>
        <dbReference type="Proteomes" id="UP000197587"/>
    </source>
</evidence>
<dbReference type="SUPFAM" id="SSF55469">
    <property type="entry name" value="FMN-dependent nitroreductase-like"/>
    <property type="match status" value="1"/>
</dbReference>
<comment type="caution">
    <text evidence="5">The sequence shown here is derived from an EMBL/GenBank/DDBJ whole genome shotgun (WGS) entry which is preliminary data.</text>
</comment>
<dbReference type="Pfam" id="PF00881">
    <property type="entry name" value="Nitroreductase"/>
    <property type="match status" value="1"/>
</dbReference>
<dbReference type="Proteomes" id="UP000197587">
    <property type="component" value="Unassembled WGS sequence"/>
</dbReference>
<keyword evidence="3" id="KW-0560">Oxidoreductase</keyword>
<reference evidence="5 6" key="1">
    <citation type="submission" date="2017-05" db="EMBL/GenBank/DDBJ databases">
        <title>Genome of Chryseobacterium haifense.</title>
        <authorList>
            <person name="Newman J.D."/>
        </authorList>
    </citation>
    <scope>NUCLEOTIDE SEQUENCE [LARGE SCALE GENOMIC DNA]</scope>
    <source>
        <strain evidence="5 6">DSM 19056</strain>
    </source>
</reference>
<evidence type="ECO:0000313" key="5">
    <source>
        <dbReference type="EMBL" id="OWK97659.1"/>
    </source>
</evidence>
<feature type="domain" description="Nitroreductase" evidence="4">
    <location>
        <begin position="8"/>
        <end position="185"/>
    </location>
</feature>
<dbReference type="InterPro" id="IPR033878">
    <property type="entry name" value="NfsB-like"/>
</dbReference>